<name>A0A7S3V783_9STRA</name>
<reference evidence="1" key="1">
    <citation type="submission" date="2021-01" db="EMBL/GenBank/DDBJ databases">
        <authorList>
            <person name="Corre E."/>
            <person name="Pelletier E."/>
            <person name="Niang G."/>
            <person name="Scheremetjew M."/>
            <person name="Finn R."/>
            <person name="Kale V."/>
            <person name="Holt S."/>
            <person name="Cochrane G."/>
            <person name="Meng A."/>
            <person name="Brown T."/>
            <person name="Cohen L."/>
        </authorList>
    </citation>
    <scope>NUCLEOTIDE SEQUENCE</scope>
    <source>
        <strain evidence="1">MM31A-1</strain>
    </source>
</reference>
<sequence>MCEEKVQGRLNRIQEVEEGERHRRALSLAAAAIIRRTGPRSLFQGYLDRILQEIESNQKRVTRQRVFASGDMRRTGLPAASFSSTDIQFSMREIGLSQTEYTFMKFQCVQISPHGKLTFKQTVTFSEHLLRAF</sequence>
<dbReference type="AlphaFoldDB" id="A0A7S3V783"/>
<gene>
    <name evidence="1" type="ORF">CDEB00056_LOCUS6776</name>
</gene>
<dbReference type="EMBL" id="HBIO01008853">
    <property type="protein sequence ID" value="CAE0461935.1"/>
    <property type="molecule type" value="Transcribed_RNA"/>
</dbReference>
<evidence type="ECO:0000313" key="1">
    <source>
        <dbReference type="EMBL" id="CAE0461935.1"/>
    </source>
</evidence>
<proteinExistence type="predicted"/>
<organism evidence="1">
    <name type="scientific">Chaetoceros debilis</name>
    <dbReference type="NCBI Taxonomy" id="122233"/>
    <lineage>
        <taxon>Eukaryota</taxon>
        <taxon>Sar</taxon>
        <taxon>Stramenopiles</taxon>
        <taxon>Ochrophyta</taxon>
        <taxon>Bacillariophyta</taxon>
        <taxon>Coscinodiscophyceae</taxon>
        <taxon>Chaetocerotophycidae</taxon>
        <taxon>Chaetocerotales</taxon>
        <taxon>Chaetocerotaceae</taxon>
        <taxon>Chaetoceros</taxon>
    </lineage>
</organism>
<protein>
    <submittedName>
        <fullName evidence="1">Uncharacterized protein</fullName>
    </submittedName>
</protein>
<accession>A0A7S3V783</accession>